<evidence type="ECO:0000313" key="3">
    <source>
        <dbReference type="EMBL" id="PJE95294.1"/>
    </source>
</evidence>
<evidence type="ECO:0000259" key="2">
    <source>
        <dbReference type="Pfam" id="PF13699"/>
    </source>
</evidence>
<organism evidence="3 4">
    <name type="scientific">Streptomyces carminius</name>
    <dbReference type="NCBI Taxonomy" id="2665496"/>
    <lineage>
        <taxon>Bacteria</taxon>
        <taxon>Bacillati</taxon>
        <taxon>Actinomycetota</taxon>
        <taxon>Actinomycetes</taxon>
        <taxon>Kitasatosporales</taxon>
        <taxon>Streptomycetaceae</taxon>
        <taxon>Streptomyces</taxon>
    </lineage>
</organism>
<feature type="region of interest" description="Disordered" evidence="1">
    <location>
        <begin position="169"/>
        <end position="188"/>
    </location>
</feature>
<evidence type="ECO:0000256" key="1">
    <source>
        <dbReference type="SAM" id="MobiDB-lite"/>
    </source>
</evidence>
<sequence>MRFEEKSEAPGPHRDRAPSSRPHQASRQDAPEAATPHPRSPAALTALQRAAGNAAVVQLLAEQEQEQGQGHQEHRHGAECGHQPPVQRSTVEEVLRSPGAPLEPAKRAEMETRLGADFSAVRIHTDAVAQRSTAELRASAWTSGNDIAVSRKDIDDHTLAHELAHVIQQSSGPVDGTVGPDGVRVSDPDDRFEREAEATAAQVMAAPLPEVGPAPADGSPGPADTGTAVQPARHTAGQPEHDPDGDG</sequence>
<protein>
    <recommendedName>
        <fullName evidence="2">eCIS core domain-containing protein</fullName>
    </recommendedName>
</protein>
<feature type="region of interest" description="Disordered" evidence="1">
    <location>
        <begin position="194"/>
        <end position="247"/>
    </location>
</feature>
<evidence type="ECO:0000313" key="4">
    <source>
        <dbReference type="Proteomes" id="UP000230407"/>
    </source>
</evidence>
<dbReference type="EMBL" id="PGGW01000066">
    <property type="protein sequence ID" value="PJE95294.1"/>
    <property type="molecule type" value="Genomic_DNA"/>
</dbReference>
<accession>A0A2M8LTL5</accession>
<dbReference type="InterPro" id="IPR025295">
    <property type="entry name" value="eCIS_core_dom"/>
</dbReference>
<feature type="compositionally biased region" description="Basic and acidic residues" evidence="1">
    <location>
        <begin position="1"/>
        <end position="18"/>
    </location>
</feature>
<feature type="compositionally biased region" description="Low complexity" evidence="1">
    <location>
        <begin position="213"/>
        <end position="226"/>
    </location>
</feature>
<dbReference type="RefSeq" id="WP_100203938.1">
    <property type="nucleotide sequence ID" value="NZ_PGGW01000066.1"/>
</dbReference>
<feature type="domain" description="eCIS core" evidence="2">
    <location>
        <begin position="101"/>
        <end position="172"/>
    </location>
</feature>
<keyword evidence="4" id="KW-1185">Reference proteome</keyword>
<feature type="compositionally biased region" description="Low complexity" evidence="1">
    <location>
        <begin position="55"/>
        <end position="70"/>
    </location>
</feature>
<comment type="caution">
    <text evidence="3">The sequence shown here is derived from an EMBL/GenBank/DDBJ whole genome shotgun (WGS) entry which is preliminary data.</text>
</comment>
<gene>
    <name evidence="3" type="ORF">CUT44_23595</name>
</gene>
<dbReference type="Pfam" id="PF13699">
    <property type="entry name" value="eCIS_core"/>
    <property type="match status" value="1"/>
</dbReference>
<dbReference type="AlphaFoldDB" id="A0A2M8LTL5"/>
<dbReference type="Proteomes" id="UP000230407">
    <property type="component" value="Unassembled WGS sequence"/>
</dbReference>
<feature type="compositionally biased region" description="Low complexity" evidence="1">
    <location>
        <begin position="172"/>
        <end position="183"/>
    </location>
</feature>
<name>A0A2M8LTL5_9ACTN</name>
<reference evidence="3 4" key="1">
    <citation type="submission" date="2017-11" db="EMBL/GenBank/DDBJ databases">
        <title>Streptomyces carmine sp. nov., a novel actinomycete isolated from Sophora alopecuroides in Xinjiang, China.</title>
        <authorList>
            <person name="Wang Y."/>
            <person name="Luo X."/>
            <person name="Wan C."/>
            <person name="Zhang L."/>
        </authorList>
    </citation>
    <scope>NUCLEOTIDE SEQUENCE [LARGE SCALE GENOMIC DNA]</scope>
    <source>
        <strain evidence="3 4">TRM SA0054</strain>
    </source>
</reference>
<feature type="region of interest" description="Disordered" evidence="1">
    <location>
        <begin position="1"/>
        <end position="108"/>
    </location>
</feature>
<proteinExistence type="predicted"/>